<accession>A0A550BVS5</accession>
<dbReference type="STRING" id="97359.A0A550BVS5"/>
<feature type="compositionally biased region" description="Basic and acidic residues" evidence="1">
    <location>
        <begin position="591"/>
        <end position="602"/>
    </location>
</feature>
<reference evidence="2 3" key="1">
    <citation type="journal article" date="2019" name="New Phytol.">
        <title>Comparative genomics reveals unique wood-decay strategies and fruiting body development in the Schizophyllaceae.</title>
        <authorList>
            <person name="Almasi E."/>
            <person name="Sahu N."/>
            <person name="Krizsan K."/>
            <person name="Balint B."/>
            <person name="Kovacs G.M."/>
            <person name="Kiss B."/>
            <person name="Cseklye J."/>
            <person name="Drula E."/>
            <person name="Henrissat B."/>
            <person name="Nagy I."/>
            <person name="Chovatia M."/>
            <person name="Adam C."/>
            <person name="LaButti K."/>
            <person name="Lipzen A."/>
            <person name="Riley R."/>
            <person name="Grigoriev I.V."/>
            <person name="Nagy L.G."/>
        </authorList>
    </citation>
    <scope>NUCLEOTIDE SEQUENCE [LARGE SCALE GENOMIC DNA]</scope>
    <source>
        <strain evidence="2 3">NL-1724</strain>
    </source>
</reference>
<keyword evidence="3" id="KW-1185">Reference proteome</keyword>
<feature type="compositionally biased region" description="Low complexity" evidence="1">
    <location>
        <begin position="608"/>
        <end position="624"/>
    </location>
</feature>
<dbReference type="EMBL" id="VDMD01000064">
    <property type="protein sequence ID" value="TRM56637.1"/>
    <property type="molecule type" value="Genomic_DNA"/>
</dbReference>
<gene>
    <name evidence="2" type="ORF">BD626DRAFT_440727</name>
</gene>
<evidence type="ECO:0000313" key="3">
    <source>
        <dbReference type="Proteomes" id="UP000320762"/>
    </source>
</evidence>
<feature type="region of interest" description="Disordered" evidence="1">
    <location>
        <begin position="591"/>
        <end position="624"/>
    </location>
</feature>
<name>A0A550BVS5_9AGAR</name>
<evidence type="ECO:0000256" key="1">
    <source>
        <dbReference type="SAM" id="MobiDB-lite"/>
    </source>
</evidence>
<dbReference type="OrthoDB" id="2742205at2759"/>
<comment type="caution">
    <text evidence="2">The sequence shown here is derived from an EMBL/GenBank/DDBJ whole genome shotgun (WGS) entry which is preliminary data.</text>
</comment>
<dbReference type="Proteomes" id="UP000320762">
    <property type="component" value="Unassembled WGS sequence"/>
</dbReference>
<organism evidence="2 3">
    <name type="scientific">Schizophyllum amplum</name>
    <dbReference type="NCBI Taxonomy" id="97359"/>
    <lineage>
        <taxon>Eukaryota</taxon>
        <taxon>Fungi</taxon>
        <taxon>Dikarya</taxon>
        <taxon>Basidiomycota</taxon>
        <taxon>Agaricomycotina</taxon>
        <taxon>Agaricomycetes</taxon>
        <taxon>Agaricomycetidae</taxon>
        <taxon>Agaricales</taxon>
        <taxon>Schizophyllaceae</taxon>
        <taxon>Schizophyllum</taxon>
    </lineage>
</organism>
<proteinExistence type="predicted"/>
<feature type="region of interest" description="Disordered" evidence="1">
    <location>
        <begin position="636"/>
        <end position="659"/>
    </location>
</feature>
<dbReference type="AlphaFoldDB" id="A0A550BVS5"/>
<sequence>MAPSTPSAKVSEILQSVPPEAREQFIEKYLLSMLDRTPKEQSKKVLSSAARMKARYATMPTLDLKGKQREMTNVLEELTRDSKRAFLKERSNRDELLEEAVETIVGWLSDIWQTVYEFKANYAHAHTCLLWVAEMMAEILNTPVASGCKCAVLNMPVTIPINRLNGKTVKTFSIIGLLSVDHAILWIWRELFVSMFAANKKAKKLVPQMLADIEEKMGWSALERILTGGLMRVSPFASAFGSTSHNCPARSADPDDMIYGDLFADSCLEEDEDSDDKCNCALHAAHWSDKIDQQRVPLREAVETHLVEKFKVAPSEELYHAIIALSGDPDEAESDLLLVLDEVAGSTPDTLVAAINIHADLDDAATIVNLLDSHGFLLRGRDYPHLQAAVSTLTRHPKHLARGLAIIEQEMNDTMNAVRAATLGTFTRIDDRVQREELGAILKLRTGSQVRKDRVERWVSGVTGPGGTPHPVALAAMLMGLPFGPGPDDGTNLDAMDFVDLDPSEDEELRPHLKERFEGWQTLASSTKGGQTMLLRLYTKMVDLMPFFRAQDVVDEMINYIMDRPSKAHVCDALEQLSNFCKMQRKRLNLRQEKRRRVEESKQASQSSHPDSAPTPTPASAFGPFTFSIPLMSSSISAASPAPPPPPLTGCVSGMEDVD</sequence>
<evidence type="ECO:0000313" key="2">
    <source>
        <dbReference type="EMBL" id="TRM56637.1"/>
    </source>
</evidence>
<protein>
    <submittedName>
        <fullName evidence="2">Uncharacterized protein</fullName>
    </submittedName>
</protein>